<feature type="active site" evidence="9">
    <location>
        <position position="172"/>
    </location>
</feature>
<keyword evidence="6 9" id="KW-0238">DNA-binding</keyword>
<evidence type="ECO:0000313" key="13">
    <source>
        <dbReference type="Proteomes" id="UP000637980"/>
    </source>
</evidence>
<dbReference type="PANTHER" id="PTHR30349">
    <property type="entry name" value="PHAGE INTEGRASE-RELATED"/>
    <property type="match status" value="1"/>
</dbReference>
<comment type="function">
    <text evidence="9">Site-specific tyrosine recombinase, which acts by catalyzing the cutting and rejoining of the recombining DNA molecules. The XerC-XerD complex is essential to convert dimers of the bacterial chromosome into monomers to permit their segregation at cell division. It also contributes to the segregational stability of plasmids.</text>
</comment>
<dbReference type="Gene3D" id="1.10.443.10">
    <property type="entry name" value="Intergrase catalytic core"/>
    <property type="match status" value="1"/>
</dbReference>
<gene>
    <name evidence="9 12" type="primary">xerC</name>
    <name evidence="12" type="ORF">GCM10007094_11720</name>
</gene>
<evidence type="ECO:0000256" key="3">
    <source>
        <dbReference type="ARBA" id="ARBA00022618"/>
    </source>
</evidence>
<dbReference type="InterPro" id="IPR010998">
    <property type="entry name" value="Integrase_recombinase_N"/>
</dbReference>
<evidence type="ECO:0000256" key="5">
    <source>
        <dbReference type="ARBA" id="ARBA00022908"/>
    </source>
</evidence>
<keyword evidence="2 9" id="KW-0963">Cytoplasm</keyword>
<feature type="active site" evidence="9">
    <location>
        <position position="197"/>
    </location>
</feature>
<sequence length="319" mass="35171">MANSLDSGEDLLIICKPDVAAAIEDWIDHLGSERRLAERTLEAYERDTTQFLRFLTSYEGEAVALRHLESLKPKDFRAFLATRRRDGAQTRTLARGLAGIRSFLSFLEERGEVNAAGAAAVRTPRLPRTLPKPIPIEEAKAIVSTDLAFEDTPWVEARNAAVFTLLYGCGLRISEALSLTPAIAPKKGDKSLKIRGKGNKERIVPVLPVVVEAIESYKDQCPFNLSANSPLFRGVRGGPLNPRMIQLAMQKIRSALGLPDTATPHALRHSFATHLLSEGGDLRSIQELLGHASLSTTQIYTEVNSAQLLDAYDKAHRRR</sequence>
<dbReference type="InterPro" id="IPR013762">
    <property type="entry name" value="Integrase-like_cat_sf"/>
</dbReference>
<comment type="similarity">
    <text evidence="9">Belongs to the 'phage' integrase family. XerC subfamily.</text>
</comment>
<feature type="active site" evidence="9">
    <location>
        <position position="265"/>
    </location>
</feature>
<keyword evidence="8 9" id="KW-0131">Cell cycle</keyword>
<dbReference type="PROSITE" id="PS51898">
    <property type="entry name" value="TYR_RECOMBINASE"/>
    <property type="match status" value="1"/>
</dbReference>
<evidence type="ECO:0000313" key="12">
    <source>
        <dbReference type="EMBL" id="GHB25291.1"/>
    </source>
</evidence>
<reference evidence="13" key="1">
    <citation type="journal article" date="2019" name="Int. J. Syst. Evol. Microbiol.">
        <title>The Global Catalogue of Microorganisms (GCM) 10K type strain sequencing project: providing services to taxonomists for standard genome sequencing and annotation.</title>
        <authorList>
            <consortium name="The Broad Institute Genomics Platform"/>
            <consortium name="The Broad Institute Genome Sequencing Center for Infectious Disease"/>
            <person name="Wu L."/>
            <person name="Ma J."/>
        </authorList>
    </citation>
    <scope>NUCLEOTIDE SEQUENCE [LARGE SCALE GENOMIC DNA]</scope>
    <source>
        <strain evidence="13">KCTC 12861</strain>
    </source>
</reference>
<comment type="caution">
    <text evidence="12">The sequence shown here is derived from an EMBL/GenBank/DDBJ whole genome shotgun (WGS) entry which is preliminary data.</text>
</comment>
<feature type="active site" evidence="9">
    <location>
        <position position="268"/>
    </location>
</feature>
<dbReference type="PANTHER" id="PTHR30349:SF90">
    <property type="entry name" value="TYROSINE RECOMBINASE XERD"/>
    <property type="match status" value="1"/>
</dbReference>
<keyword evidence="13" id="KW-1185">Reference proteome</keyword>
<organism evidence="12 13">
    <name type="scientific">Pseudovibrio japonicus</name>
    <dbReference type="NCBI Taxonomy" id="366534"/>
    <lineage>
        <taxon>Bacteria</taxon>
        <taxon>Pseudomonadati</taxon>
        <taxon>Pseudomonadota</taxon>
        <taxon>Alphaproteobacteria</taxon>
        <taxon>Hyphomicrobiales</taxon>
        <taxon>Stappiaceae</taxon>
        <taxon>Pseudovibrio</taxon>
    </lineage>
</organism>
<feature type="domain" description="Tyr recombinase" evidence="10">
    <location>
        <begin position="129"/>
        <end position="313"/>
    </location>
</feature>
<evidence type="ECO:0000256" key="7">
    <source>
        <dbReference type="ARBA" id="ARBA00023172"/>
    </source>
</evidence>
<dbReference type="InterPro" id="IPR002104">
    <property type="entry name" value="Integrase_catalytic"/>
</dbReference>
<dbReference type="RefSeq" id="WP_189435843.1">
    <property type="nucleotide sequence ID" value="NZ_BMXE01000002.1"/>
</dbReference>
<feature type="domain" description="Core-binding (CB)" evidence="11">
    <location>
        <begin position="17"/>
        <end position="108"/>
    </location>
</feature>
<dbReference type="PROSITE" id="PS51900">
    <property type="entry name" value="CB"/>
    <property type="match status" value="1"/>
</dbReference>
<dbReference type="InterPro" id="IPR044068">
    <property type="entry name" value="CB"/>
</dbReference>
<evidence type="ECO:0000256" key="9">
    <source>
        <dbReference type="HAMAP-Rule" id="MF_01808"/>
    </source>
</evidence>
<comment type="subcellular location">
    <subcellularLocation>
        <location evidence="1 9">Cytoplasm</location>
    </subcellularLocation>
</comment>
<dbReference type="InterPro" id="IPR023009">
    <property type="entry name" value="Tyrosine_recombinase_XerC/XerD"/>
</dbReference>
<proteinExistence type="inferred from homology"/>
<accession>A0ABQ3E6V5</accession>
<dbReference type="Pfam" id="PF00589">
    <property type="entry name" value="Phage_integrase"/>
    <property type="match status" value="1"/>
</dbReference>
<name>A0ABQ3E6V5_9HYPH</name>
<evidence type="ECO:0000256" key="1">
    <source>
        <dbReference type="ARBA" id="ARBA00004496"/>
    </source>
</evidence>
<dbReference type="InterPro" id="IPR050090">
    <property type="entry name" value="Tyrosine_recombinase_XerCD"/>
</dbReference>
<keyword evidence="5 9" id="KW-0229">DNA integration</keyword>
<keyword evidence="7 9" id="KW-0233">DNA recombination</keyword>
<evidence type="ECO:0000259" key="11">
    <source>
        <dbReference type="PROSITE" id="PS51900"/>
    </source>
</evidence>
<dbReference type="SUPFAM" id="SSF56349">
    <property type="entry name" value="DNA breaking-rejoining enzymes"/>
    <property type="match status" value="1"/>
</dbReference>
<evidence type="ECO:0000256" key="4">
    <source>
        <dbReference type="ARBA" id="ARBA00022829"/>
    </source>
</evidence>
<evidence type="ECO:0000259" key="10">
    <source>
        <dbReference type="PROSITE" id="PS51898"/>
    </source>
</evidence>
<dbReference type="Pfam" id="PF02899">
    <property type="entry name" value="Phage_int_SAM_1"/>
    <property type="match status" value="1"/>
</dbReference>
<feature type="active site" evidence="9">
    <location>
        <position position="291"/>
    </location>
</feature>
<evidence type="ECO:0000256" key="8">
    <source>
        <dbReference type="ARBA" id="ARBA00023306"/>
    </source>
</evidence>
<dbReference type="EMBL" id="BMXE01000002">
    <property type="protein sequence ID" value="GHB25291.1"/>
    <property type="molecule type" value="Genomic_DNA"/>
</dbReference>
<protein>
    <recommendedName>
        <fullName evidence="9">Tyrosine recombinase XerC</fullName>
    </recommendedName>
</protein>
<evidence type="ECO:0000256" key="2">
    <source>
        <dbReference type="ARBA" id="ARBA00022490"/>
    </source>
</evidence>
<comment type="subunit">
    <text evidence="9">Forms a cyclic heterotetrameric complex composed of two molecules of XerC and two molecules of XerD.</text>
</comment>
<feature type="active site" description="O-(3'-phospho-DNA)-tyrosine intermediate" evidence="9">
    <location>
        <position position="300"/>
    </location>
</feature>
<dbReference type="HAMAP" id="MF_01808">
    <property type="entry name" value="Recomb_XerC_XerD"/>
    <property type="match status" value="1"/>
</dbReference>
<dbReference type="InterPro" id="IPR004107">
    <property type="entry name" value="Integrase_SAM-like_N"/>
</dbReference>
<keyword evidence="3 9" id="KW-0132">Cell division</keyword>
<dbReference type="Proteomes" id="UP000637980">
    <property type="component" value="Unassembled WGS sequence"/>
</dbReference>
<keyword evidence="4 9" id="KW-0159">Chromosome partition</keyword>
<dbReference type="InterPro" id="IPR011010">
    <property type="entry name" value="DNA_brk_join_enz"/>
</dbReference>
<dbReference type="Gene3D" id="1.10.150.130">
    <property type="match status" value="1"/>
</dbReference>
<evidence type="ECO:0000256" key="6">
    <source>
        <dbReference type="ARBA" id="ARBA00023125"/>
    </source>
</evidence>